<organism evidence="2 3">
    <name type="scientific">Methylocystis borbori</name>
    <dbReference type="NCBI Taxonomy" id="3118750"/>
    <lineage>
        <taxon>Bacteria</taxon>
        <taxon>Pseudomonadati</taxon>
        <taxon>Pseudomonadota</taxon>
        <taxon>Alphaproteobacteria</taxon>
        <taxon>Hyphomicrobiales</taxon>
        <taxon>Methylocystaceae</taxon>
        <taxon>Methylocystis</taxon>
    </lineage>
</organism>
<gene>
    <name evidence="2" type="ORF">V3H18_07805</name>
</gene>
<dbReference type="Proteomes" id="UP001350748">
    <property type="component" value="Unassembled WGS sequence"/>
</dbReference>
<dbReference type="EMBL" id="JAZHYN010000017">
    <property type="protein sequence ID" value="MEF3366436.1"/>
    <property type="molecule type" value="Genomic_DNA"/>
</dbReference>
<accession>A0ABU7XGD3</accession>
<reference evidence="2 3" key="1">
    <citation type="submission" date="2024-02" db="EMBL/GenBank/DDBJ databases">
        <authorList>
            <person name="Grouzdev D."/>
        </authorList>
    </citation>
    <scope>NUCLEOTIDE SEQUENCE [LARGE SCALE GENOMIC DNA]</scope>
    <source>
        <strain evidence="2 3">9N</strain>
    </source>
</reference>
<name>A0ABU7XGD3_9HYPH</name>
<evidence type="ECO:0000256" key="1">
    <source>
        <dbReference type="SAM" id="MobiDB-lite"/>
    </source>
</evidence>
<feature type="compositionally biased region" description="Basic and acidic residues" evidence="1">
    <location>
        <begin position="32"/>
        <end position="47"/>
    </location>
</feature>
<proteinExistence type="predicted"/>
<evidence type="ECO:0000313" key="2">
    <source>
        <dbReference type="EMBL" id="MEF3366436.1"/>
    </source>
</evidence>
<comment type="caution">
    <text evidence="2">The sequence shown here is derived from an EMBL/GenBank/DDBJ whole genome shotgun (WGS) entry which is preliminary data.</text>
</comment>
<protein>
    <submittedName>
        <fullName evidence="2">Uncharacterized protein</fullName>
    </submittedName>
</protein>
<dbReference type="RefSeq" id="WP_332081447.1">
    <property type="nucleotide sequence ID" value="NZ_JAZHYN010000017.1"/>
</dbReference>
<feature type="region of interest" description="Disordered" evidence="1">
    <location>
        <begin position="18"/>
        <end position="47"/>
    </location>
</feature>
<keyword evidence="3" id="KW-1185">Reference proteome</keyword>
<sequence length="47" mass="5272">MSRLDVTEKILAAKIRQGLKGLMSPRRPQTGDAEKQKLPSGRARREP</sequence>
<evidence type="ECO:0000313" key="3">
    <source>
        <dbReference type="Proteomes" id="UP001350748"/>
    </source>
</evidence>